<dbReference type="CDD" id="cd00090">
    <property type="entry name" value="HTH_ARSR"/>
    <property type="match status" value="1"/>
</dbReference>
<dbReference type="GO" id="GO:0003677">
    <property type="term" value="F:DNA binding"/>
    <property type="evidence" value="ECO:0007669"/>
    <property type="project" value="UniProtKB-KW"/>
</dbReference>
<evidence type="ECO:0000256" key="4">
    <source>
        <dbReference type="ARBA" id="ARBA00023125"/>
    </source>
</evidence>
<dbReference type="InterPro" id="IPR011991">
    <property type="entry name" value="ArsR-like_HTH"/>
</dbReference>
<evidence type="ECO:0000256" key="3">
    <source>
        <dbReference type="ARBA" id="ARBA00022629"/>
    </source>
</evidence>
<name>A0A7X2Z9E7_9BACL</name>
<keyword evidence="4" id="KW-0238">DNA-binding</keyword>
<dbReference type="InterPro" id="IPR000600">
    <property type="entry name" value="ROK"/>
</dbReference>
<accession>A0A7X2Z9E7</accession>
<proteinExistence type="inferred from homology"/>
<dbReference type="Proteomes" id="UP000450917">
    <property type="component" value="Unassembled WGS sequence"/>
</dbReference>
<dbReference type="AlphaFoldDB" id="A0A7X2Z9E7"/>
<keyword evidence="6" id="KW-1185">Reference proteome</keyword>
<sequence>MRTRGQTGNTKFVKQMNREGILYQLKQKRMSRAELAAETKLSRPCISSLVDEMIGEGLIREIGTGQSRGGRKPVLLEYNSQAFAVVGAVYEGNCIHMAIADLHGHILSRYQARLKPPADGEKALAALEAGLTKLLGQCSFERSQLHGIGIGLPGITERNKGTISFAPSTGWMGQPVRQALEERLGLPVFIDNDVNMMTIGEFYQGAGRGAKNLIQIYVGSGIGAGIVINGQLYRGSKEAAGEIGYMMIGPFRNRSQREYGVFESNFGVPGILSKAQPLLPSWEEGAPILPQLQAAAAEGHPEARALLQDTYRHWAFGMANVASIMDPELLVLGGEMIHLDEQGLQTIQELLSRLIPVVPVIKTASLGDQAGIIGAVHCVLESFPNHRSWSE</sequence>
<dbReference type="SUPFAM" id="SSF53067">
    <property type="entry name" value="Actin-like ATPase domain"/>
    <property type="match status" value="1"/>
</dbReference>
<dbReference type="Pfam" id="PF00480">
    <property type="entry name" value="ROK"/>
    <property type="match status" value="1"/>
</dbReference>
<dbReference type="InterPro" id="IPR043129">
    <property type="entry name" value="ATPase_NBD"/>
</dbReference>
<dbReference type="PANTHER" id="PTHR18964">
    <property type="entry name" value="ROK (REPRESSOR, ORF, KINASE) FAMILY"/>
    <property type="match status" value="1"/>
</dbReference>
<comment type="caution">
    <text evidence="5">The sequence shown here is derived from an EMBL/GenBank/DDBJ whole genome shotgun (WGS) entry which is preliminary data.</text>
</comment>
<comment type="similarity">
    <text evidence="2">Belongs to the ROK (NagC/XylR) family.</text>
</comment>
<dbReference type="EMBL" id="WNZX01000003">
    <property type="protein sequence ID" value="MUG70145.1"/>
    <property type="molecule type" value="Genomic_DNA"/>
</dbReference>
<dbReference type="SUPFAM" id="SSF46785">
    <property type="entry name" value="Winged helix' DNA-binding domain"/>
    <property type="match status" value="1"/>
</dbReference>
<comment type="function">
    <text evidence="1">Transcriptional repressor of xylose-utilizing enzymes.</text>
</comment>
<organism evidence="5 6">
    <name type="scientific">Paenibacillus validus</name>
    <dbReference type="NCBI Taxonomy" id="44253"/>
    <lineage>
        <taxon>Bacteria</taxon>
        <taxon>Bacillati</taxon>
        <taxon>Bacillota</taxon>
        <taxon>Bacilli</taxon>
        <taxon>Bacillales</taxon>
        <taxon>Paenibacillaceae</taxon>
        <taxon>Paenibacillus</taxon>
    </lineage>
</organism>
<evidence type="ECO:0000313" key="6">
    <source>
        <dbReference type="Proteomes" id="UP000450917"/>
    </source>
</evidence>
<dbReference type="GO" id="GO:0042732">
    <property type="term" value="P:D-xylose metabolic process"/>
    <property type="evidence" value="ECO:0007669"/>
    <property type="project" value="UniProtKB-KW"/>
</dbReference>
<keyword evidence="3" id="KW-0859">Xylose metabolism</keyword>
<dbReference type="Gene3D" id="3.30.420.40">
    <property type="match status" value="2"/>
</dbReference>
<dbReference type="PANTHER" id="PTHR18964:SF149">
    <property type="entry name" value="BIFUNCTIONAL UDP-N-ACETYLGLUCOSAMINE 2-EPIMERASE_N-ACETYLMANNOSAMINE KINASE"/>
    <property type="match status" value="1"/>
</dbReference>
<evidence type="ECO:0000256" key="1">
    <source>
        <dbReference type="ARBA" id="ARBA00002486"/>
    </source>
</evidence>
<keyword evidence="3" id="KW-0119">Carbohydrate metabolism</keyword>
<gene>
    <name evidence="5" type="ORF">GNP93_05565</name>
</gene>
<protein>
    <submittedName>
        <fullName evidence="5">ROK family protein</fullName>
    </submittedName>
</protein>
<evidence type="ECO:0000256" key="2">
    <source>
        <dbReference type="ARBA" id="ARBA00006479"/>
    </source>
</evidence>
<evidence type="ECO:0000313" key="5">
    <source>
        <dbReference type="EMBL" id="MUG70145.1"/>
    </source>
</evidence>
<reference evidence="5 6" key="1">
    <citation type="submission" date="2019-11" db="EMBL/GenBank/DDBJ databases">
        <title>Draft genome sequences of five Paenibacillus species of dairy origin.</title>
        <authorList>
            <person name="Olajide A.M."/>
            <person name="Chen S."/>
            <person name="Lapointe G."/>
        </authorList>
    </citation>
    <scope>NUCLEOTIDE SEQUENCE [LARGE SCALE GENOMIC DNA]</scope>
    <source>
        <strain evidence="5 6">2CS3</strain>
    </source>
</reference>
<dbReference type="Gene3D" id="1.10.10.10">
    <property type="entry name" value="Winged helix-like DNA-binding domain superfamily/Winged helix DNA-binding domain"/>
    <property type="match status" value="1"/>
</dbReference>
<dbReference type="InterPro" id="IPR036388">
    <property type="entry name" value="WH-like_DNA-bd_sf"/>
</dbReference>
<dbReference type="InterPro" id="IPR036390">
    <property type="entry name" value="WH_DNA-bd_sf"/>
</dbReference>